<protein>
    <submittedName>
        <fullName evidence="2">Uncharacterized protein</fullName>
    </submittedName>
</protein>
<gene>
    <name evidence="2" type="ORF">METZ01_LOCUS70568</name>
</gene>
<dbReference type="InterPro" id="IPR036280">
    <property type="entry name" value="Multihaem_cyt_sf"/>
</dbReference>
<feature type="region of interest" description="Disordered" evidence="1">
    <location>
        <begin position="340"/>
        <end position="365"/>
    </location>
</feature>
<dbReference type="EMBL" id="UINC01004906">
    <property type="protein sequence ID" value="SVA17714.1"/>
    <property type="molecule type" value="Genomic_DNA"/>
</dbReference>
<accession>A0A381TPJ8</accession>
<name>A0A381TPJ8_9ZZZZ</name>
<organism evidence="2">
    <name type="scientific">marine metagenome</name>
    <dbReference type="NCBI Taxonomy" id="408172"/>
    <lineage>
        <taxon>unclassified sequences</taxon>
        <taxon>metagenomes</taxon>
        <taxon>ecological metagenomes</taxon>
    </lineage>
</organism>
<evidence type="ECO:0000256" key="1">
    <source>
        <dbReference type="SAM" id="MobiDB-lite"/>
    </source>
</evidence>
<proteinExistence type="predicted"/>
<evidence type="ECO:0000313" key="2">
    <source>
        <dbReference type="EMBL" id="SVA17714.1"/>
    </source>
</evidence>
<reference evidence="2" key="1">
    <citation type="submission" date="2018-05" db="EMBL/GenBank/DDBJ databases">
        <authorList>
            <person name="Lanie J.A."/>
            <person name="Ng W.-L."/>
            <person name="Kazmierczak K.M."/>
            <person name="Andrzejewski T.M."/>
            <person name="Davidsen T.M."/>
            <person name="Wayne K.J."/>
            <person name="Tettelin H."/>
            <person name="Glass J.I."/>
            <person name="Rusch D."/>
            <person name="Podicherti R."/>
            <person name="Tsui H.-C.T."/>
            <person name="Winkler M.E."/>
        </authorList>
    </citation>
    <scope>NUCLEOTIDE SEQUENCE</scope>
</reference>
<sequence length="365" mass="39879">MSRRREHLKRYVAPLLLCTFALFGEGATGEHALQPSSDECASGEDCNFMPTSARAYAAMCELELGVAPTVDCGAGVLIPITVDGVEVFEDPGLHECDKASLQVGDCMPGSSLQRYPGRNADGTPRPEAVWVSFCRHDGRDDVANFDMPDSVQLIGYNYETGATCFFESGDNRPWTYVNETNRLLGVLPGPDDPAFDQAYVVPGVQCVRCHQADPFNHNPWINSARLPEDPRQPVLPVIPGNNSPYHVVGAPDWDMRTIHIEGNGCLGCHRIGMETVAEYTGDFWDPNEHMPPHDPGSLAADYEELVECWTNGPENTPGCDWIIPPAGDCDGGVVGEDYPHASDRFNRAQGDGGRRSSGQWRRPGC</sequence>
<dbReference type="SUPFAM" id="SSF48695">
    <property type="entry name" value="Multiheme cytochromes"/>
    <property type="match status" value="1"/>
</dbReference>
<dbReference type="AlphaFoldDB" id="A0A381TPJ8"/>